<organism evidence="1 2">
    <name type="scientific">Trichinella papuae</name>
    <dbReference type="NCBI Taxonomy" id="268474"/>
    <lineage>
        <taxon>Eukaryota</taxon>
        <taxon>Metazoa</taxon>
        <taxon>Ecdysozoa</taxon>
        <taxon>Nematoda</taxon>
        <taxon>Enoplea</taxon>
        <taxon>Dorylaimia</taxon>
        <taxon>Trichinellida</taxon>
        <taxon>Trichinellidae</taxon>
        <taxon>Trichinella</taxon>
    </lineage>
</organism>
<keyword evidence="2" id="KW-1185">Reference proteome</keyword>
<dbReference type="EMBL" id="JYDO01000148">
    <property type="protein sequence ID" value="KRZ69007.1"/>
    <property type="molecule type" value="Genomic_DNA"/>
</dbReference>
<name>A0A0V1MBZ8_9BILA</name>
<reference evidence="1 2" key="1">
    <citation type="submission" date="2015-01" db="EMBL/GenBank/DDBJ databases">
        <title>Evolution of Trichinella species and genotypes.</title>
        <authorList>
            <person name="Korhonen P.K."/>
            <person name="Edoardo P."/>
            <person name="Giuseppe L.R."/>
            <person name="Gasser R.B."/>
        </authorList>
    </citation>
    <scope>NUCLEOTIDE SEQUENCE [LARGE SCALE GENOMIC DNA]</scope>
    <source>
        <strain evidence="1">ISS1980</strain>
    </source>
</reference>
<comment type="caution">
    <text evidence="1">The sequence shown here is derived from an EMBL/GenBank/DDBJ whole genome shotgun (WGS) entry which is preliminary data.</text>
</comment>
<dbReference type="Proteomes" id="UP000054843">
    <property type="component" value="Unassembled WGS sequence"/>
</dbReference>
<evidence type="ECO:0000313" key="2">
    <source>
        <dbReference type="Proteomes" id="UP000054843"/>
    </source>
</evidence>
<dbReference type="AlphaFoldDB" id="A0A0V1MBZ8"/>
<evidence type="ECO:0000313" key="1">
    <source>
        <dbReference type="EMBL" id="KRZ69007.1"/>
    </source>
</evidence>
<gene>
    <name evidence="1" type="ORF">T10_5653</name>
</gene>
<protein>
    <submittedName>
        <fullName evidence="1">Uncharacterized protein</fullName>
    </submittedName>
</protein>
<accession>A0A0V1MBZ8</accession>
<proteinExistence type="predicted"/>
<sequence>MSYSLKHWQACIHALLPNKSRGTYDHMAKEIMPETFLTFVYRALIHKTYKNDTDFALQVKMVIALAFVPTDGLEQAIDNLAGHLPDEIQPLHDCFEDSYVGHRNRRGGVTRPPIARLSMETVKPTAIRRVLIAP</sequence>